<gene>
    <name evidence="2" type="ORF">EYF70_22015</name>
</gene>
<dbReference type="EMBL" id="CP036401">
    <property type="protein sequence ID" value="QBI05213.1"/>
    <property type="molecule type" value="Genomic_DNA"/>
</dbReference>
<keyword evidence="1" id="KW-0812">Transmembrane</keyword>
<accession>A0ABX5S5F2</accession>
<keyword evidence="1" id="KW-0472">Membrane</keyword>
<proteinExistence type="predicted"/>
<reference evidence="2 3" key="1">
    <citation type="submission" date="2019-02" db="EMBL/GenBank/DDBJ databases">
        <title>Draft Genome Sequences of Six Type Strains of the Genus Massilia.</title>
        <authorList>
            <person name="Miess H."/>
            <person name="Frediansyhah A."/>
            <person name="Gross H."/>
        </authorList>
    </citation>
    <scope>NUCLEOTIDE SEQUENCE [LARGE SCALE GENOMIC DNA]</scope>
    <source>
        <strain evidence="2 3">DSM 17472</strain>
    </source>
</reference>
<keyword evidence="1" id="KW-1133">Transmembrane helix</keyword>
<feature type="transmembrane region" description="Helical" evidence="1">
    <location>
        <begin position="80"/>
        <end position="97"/>
    </location>
</feature>
<feature type="transmembrane region" description="Helical" evidence="1">
    <location>
        <begin position="50"/>
        <end position="74"/>
    </location>
</feature>
<protein>
    <submittedName>
        <fullName evidence="2">Uncharacterized protein</fullName>
    </submittedName>
</protein>
<dbReference type="Proteomes" id="UP000292307">
    <property type="component" value="Chromosome"/>
</dbReference>
<evidence type="ECO:0000256" key="1">
    <source>
        <dbReference type="SAM" id="Phobius"/>
    </source>
</evidence>
<evidence type="ECO:0000313" key="2">
    <source>
        <dbReference type="EMBL" id="QBI05213.1"/>
    </source>
</evidence>
<feature type="transmembrane region" description="Helical" evidence="1">
    <location>
        <begin position="16"/>
        <end position="38"/>
    </location>
</feature>
<name>A0ABX5S5F2_9BURK</name>
<evidence type="ECO:0000313" key="3">
    <source>
        <dbReference type="Proteomes" id="UP000292307"/>
    </source>
</evidence>
<sequence>MAAGHLLWPGMLGTTLALPGALLSGTGLFLAGYVLLLVGLARSRAVWRALVLFVIAGNVGWAVLSVALLAGGVLVPTGLGAAYVLAQAAGVLGFAALQYRGLGRSAPVAGRGAALA</sequence>
<keyword evidence="3" id="KW-1185">Reference proteome</keyword>
<organism evidence="2 3">
    <name type="scientific">Pseudoduganella albidiflava</name>
    <dbReference type="NCBI Taxonomy" id="321983"/>
    <lineage>
        <taxon>Bacteria</taxon>
        <taxon>Pseudomonadati</taxon>
        <taxon>Pseudomonadota</taxon>
        <taxon>Betaproteobacteria</taxon>
        <taxon>Burkholderiales</taxon>
        <taxon>Oxalobacteraceae</taxon>
        <taxon>Telluria group</taxon>
        <taxon>Pseudoduganella</taxon>
    </lineage>
</organism>